<protein>
    <submittedName>
        <fullName evidence="1">Uncharacterized protein</fullName>
    </submittedName>
</protein>
<dbReference type="InParanoid" id="M7YDF1"/>
<gene>
    <name evidence="1" type="ORF">C943_02271</name>
</gene>
<accession>M7YDF1</accession>
<keyword evidence="2" id="KW-1185">Reference proteome</keyword>
<comment type="caution">
    <text evidence="1">The sequence shown here is derived from an EMBL/GenBank/DDBJ whole genome shotgun (WGS) entry which is preliminary data.</text>
</comment>
<organism evidence="1 2">
    <name type="scientific">Mariniradius saccharolyticus AK6</name>
    <dbReference type="NCBI Taxonomy" id="1239962"/>
    <lineage>
        <taxon>Bacteria</taxon>
        <taxon>Pseudomonadati</taxon>
        <taxon>Bacteroidota</taxon>
        <taxon>Cytophagia</taxon>
        <taxon>Cytophagales</taxon>
        <taxon>Cyclobacteriaceae</taxon>
        <taxon>Mariniradius</taxon>
    </lineage>
</organism>
<dbReference type="EMBL" id="AMZY02000002">
    <property type="protein sequence ID" value="EMS35196.1"/>
    <property type="molecule type" value="Genomic_DNA"/>
</dbReference>
<reference evidence="1" key="1">
    <citation type="submission" date="2013-01" db="EMBL/GenBank/DDBJ databases">
        <title>Genome assembly of Mariniradius saccharolyticus AK6.</title>
        <authorList>
            <person name="Vaidya B."/>
            <person name="Khatri I."/>
            <person name="Tanuku N.R.S."/>
            <person name="Subramanian S."/>
            <person name="Pinnaka A."/>
        </authorList>
    </citation>
    <scope>NUCLEOTIDE SEQUENCE [LARGE SCALE GENOMIC DNA]</scope>
    <source>
        <strain evidence="1">AK6</strain>
    </source>
</reference>
<sequence>MGRKNLQWVGIPDDNEYSVKKRTAIYLGLVVGRMKNRPDLLFAF</sequence>
<evidence type="ECO:0000313" key="1">
    <source>
        <dbReference type="EMBL" id="EMS35196.1"/>
    </source>
</evidence>
<name>M7YDF1_9BACT</name>
<evidence type="ECO:0000313" key="2">
    <source>
        <dbReference type="Proteomes" id="UP000010953"/>
    </source>
</evidence>
<dbReference type="AlphaFoldDB" id="M7YDF1"/>
<dbReference type="Proteomes" id="UP000010953">
    <property type="component" value="Unassembled WGS sequence"/>
</dbReference>
<dbReference type="STRING" id="1239962.C943_02271"/>
<proteinExistence type="predicted"/>